<name>A0A3A6PWT8_9BACL</name>
<dbReference type="Gene3D" id="3.40.630.10">
    <property type="entry name" value="Zn peptidases"/>
    <property type="match status" value="1"/>
</dbReference>
<evidence type="ECO:0000256" key="5">
    <source>
        <dbReference type="ARBA" id="ARBA00022801"/>
    </source>
</evidence>
<comment type="caution">
    <text evidence="9">The sequence shown here is derived from an EMBL/GenBank/DDBJ whole genome shotgun (WGS) entry which is preliminary data.</text>
</comment>
<dbReference type="Pfam" id="PF01546">
    <property type="entry name" value="Peptidase_M20"/>
    <property type="match status" value="1"/>
</dbReference>
<feature type="binding site" evidence="8">
    <location>
        <position position="295"/>
    </location>
    <ligand>
        <name>allantoate</name>
        <dbReference type="ChEBI" id="CHEBI:17536"/>
    </ligand>
</feature>
<feature type="binding site" evidence="7">
    <location>
        <position position="388"/>
    </location>
    <ligand>
        <name>Zn(2+)</name>
        <dbReference type="ChEBI" id="CHEBI:29105"/>
        <label>2</label>
    </ligand>
</feature>
<protein>
    <submittedName>
        <fullName evidence="9">Zn-dependent hydrolase</fullName>
    </submittedName>
</protein>
<keyword evidence="10" id="KW-1185">Reference proteome</keyword>
<evidence type="ECO:0000256" key="2">
    <source>
        <dbReference type="ARBA" id="ARBA00006153"/>
    </source>
</evidence>
<dbReference type="SUPFAM" id="SSF53187">
    <property type="entry name" value="Zn-dependent exopeptidases"/>
    <property type="match status" value="1"/>
</dbReference>
<dbReference type="RefSeq" id="WP_120107648.1">
    <property type="nucleotide sequence ID" value="NZ_QXQB01000001.1"/>
</dbReference>
<dbReference type="CDD" id="cd03884">
    <property type="entry name" value="M20_bAS"/>
    <property type="match status" value="1"/>
</dbReference>
<dbReference type="PANTHER" id="PTHR32494">
    <property type="entry name" value="ALLANTOATE DEIMINASE-RELATED"/>
    <property type="match status" value="1"/>
</dbReference>
<keyword evidence="5 9" id="KW-0378">Hydrolase</keyword>
<evidence type="ECO:0000256" key="8">
    <source>
        <dbReference type="PIRSR" id="PIRSR001235-2"/>
    </source>
</evidence>
<feature type="binding site" evidence="7">
    <location>
        <position position="133"/>
    </location>
    <ligand>
        <name>Zn(2+)</name>
        <dbReference type="ChEBI" id="CHEBI:29105"/>
        <label>2</label>
    </ligand>
</feature>
<evidence type="ECO:0000256" key="4">
    <source>
        <dbReference type="ARBA" id="ARBA00022723"/>
    </source>
</evidence>
<comment type="similarity">
    <text evidence="2">Belongs to the peptidase M20 family.</text>
</comment>
<dbReference type="GO" id="GO:0016813">
    <property type="term" value="F:hydrolase activity, acting on carbon-nitrogen (but not peptide) bonds, in linear amidines"/>
    <property type="evidence" value="ECO:0007669"/>
    <property type="project" value="InterPro"/>
</dbReference>
<dbReference type="OrthoDB" id="9808195at2"/>
<comment type="cofactor">
    <cofactor evidence="7">
        <name>Zn(2+)</name>
        <dbReference type="ChEBI" id="CHEBI:29105"/>
    </cofactor>
    <text evidence="7">Binds 2 Zn(2+) ions per subunit.</text>
</comment>
<dbReference type="InterPro" id="IPR010158">
    <property type="entry name" value="Amidase_Cbmase"/>
</dbReference>
<evidence type="ECO:0000256" key="6">
    <source>
        <dbReference type="ARBA" id="ARBA00023211"/>
    </source>
</evidence>
<dbReference type="Proteomes" id="UP000267798">
    <property type="component" value="Unassembled WGS sequence"/>
</dbReference>
<dbReference type="PANTHER" id="PTHR32494:SF19">
    <property type="entry name" value="ALLANTOATE DEIMINASE-RELATED"/>
    <property type="match status" value="1"/>
</dbReference>
<evidence type="ECO:0000256" key="1">
    <source>
        <dbReference type="ARBA" id="ARBA00001936"/>
    </source>
</evidence>
<evidence type="ECO:0000313" key="9">
    <source>
        <dbReference type="EMBL" id="RJX41301.1"/>
    </source>
</evidence>
<keyword evidence="4 7" id="KW-0479">Metal-binding</keyword>
<reference evidence="9 10" key="1">
    <citation type="submission" date="2018-09" db="EMBL/GenBank/DDBJ databases">
        <title>Paenibacillus aracenensis nov. sp. isolated from a cave in southern Spain.</title>
        <authorList>
            <person name="Jurado V."/>
            <person name="Gutierrez-Patricio S."/>
            <person name="Gonzalez-Pimentel J.L."/>
            <person name="Miller A.Z."/>
            <person name="Laiz L."/>
            <person name="Saiz-Jimenez C."/>
        </authorList>
    </citation>
    <scope>NUCLEOTIDE SEQUENCE [LARGE SCALE GENOMIC DNA]</scope>
    <source>
        <strain evidence="9 10">JCM 19203</strain>
    </source>
</reference>
<feature type="binding site" evidence="8">
    <location>
        <position position="282"/>
    </location>
    <ligand>
        <name>allantoate</name>
        <dbReference type="ChEBI" id="CHEBI:17536"/>
    </ligand>
</feature>
<feature type="binding site" evidence="7">
    <location>
        <position position="98"/>
    </location>
    <ligand>
        <name>Zn(2+)</name>
        <dbReference type="ChEBI" id="CHEBI:29105"/>
        <label>2</label>
    </ligand>
</feature>
<accession>A0A3A6PWT8</accession>
<dbReference type="InterPro" id="IPR002933">
    <property type="entry name" value="Peptidase_M20"/>
</dbReference>
<evidence type="ECO:0000256" key="3">
    <source>
        <dbReference type="ARBA" id="ARBA00011738"/>
    </source>
</evidence>
<feature type="binding site" evidence="7">
    <location>
        <position position="197"/>
    </location>
    <ligand>
        <name>Zn(2+)</name>
        <dbReference type="ChEBI" id="CHEBI:29105"/>
        <label>1</label>
    </ligand>
</feature>
<dbReference type="NCBIfam" id="NF006771">
    <property type="entry name" value="PRK09290.1-5"/>
    <property type="match status" value="1"/>
</dbReference>
<comment type="cofactor">
    <cofactor evidence="1">
        <name>Mn(2+)</name>
        <dbReference type="ChEBI" id="CHEBI:29035"/>
    </cofactor>
</comment>
<proteinExistence type="inferred from homology"/>
<dbReference type="Gene3D" id="3.30.70.360">
    <property type="match status" value="1"/>
</dbReference>
<dbReference type="EMBL" id="QXQB01000001">
    <property type="protein sequence ID" value="RJX41301.1"/>
    <property type="molecule type" value="Genomic_DNA"/>
</dbReference>
<dbReference type="GO" id="GO:0046872">
    <property type="term" value="F:metal ion binding"/>
    <property type="evidence" value="ECO:0007669"/>
    <property type="project" value="UniProtKB-KW"/>
</dbReference>
<evidence type="ECO:0000313" key="10">
    <source>
        <dbReference type="Proteomes" id="UP000267798"/>
    </source>
</evidence>
<dbReference type="NCBIfam" id="TIGR01879">
    <property type="entry name" value="hydantase"/>
    <property type="match status" value="1"/>
</dbReference>
<gene>
    <name evidence="9" type="ORF">D3P09_04770</name>
</gene>
<feature type="binding site" evidence="8">
    <location>
        <position position="222"/>
    </location>
    <ligand>
        <name>allantoate</name>
        <dbReference type="ChEBI" id="CHEBI:17536"/>
    </ligand>
</feature>
<evidence type="ECO:0000256" key="7">
    <source>
        <dbReference type="PIRSR" id="PIRSR001235-1"/>
    </source>
</evidence>
<keyword evidence="7" id="KW-0862">Zinc</keyword>
<comment type="subunit">
    <text evidence="3">Homodimer.</text>
</comment>
<dbReference type="InterPro" id="IPR036264">
    <property type="entry name" value="Bact_exopeptidase_dim_dom"/>
</dbReference>
<feature type="binding site" evidence="7">
    <location>
        <position position="87"/>
    </location>
    <ligand>
        <name>Zn(2+)</name>
        <dbReference type="ChEBI" id="CHEBI:29105"/>
        <label>1</label>
    </ligand>
</feature>
<dbReference type="PIRSF" id="PIRSF001235">
    <property type="entry name" value="Amidase_carbamoylase"/>
    <property type="match status" value="1"/>
</dbReference>
<feature type="binding site" evidence="7">
    <location>
        <position position="98"/>
    </location>
    <ligand>
        <name>Zn(2+)</name>
        <dbReference type="ChEBI" id="CHEBI:29105"/>
        <label>1</label>
    </ligand>
</feature>
<sequence>MSERAQEFKPNTARIQSDIEELAAIVDSSKPGWTRRPFTPWYEESRKWLTERMRIAGLDVRLDAASNLIGRLSGLEDGLPPIMVGSHTDTVTGGGRFDGIIGVVAGIEIARLLLESGRRLRHPLEIVDFTAEEPSEFGISTIGSRGMVGHLDETMLDRADPSGIVLRDAIERQGGRVSDMAGEARKKGEVALYLELHIEQGPVLEQSGAALGAVTGIVGILRYRLAIEGAPNHAGTTPMPLRHDALAGFCEIGLAFERHCKAHGERLVGTIGKMANEPNASNVVPGRVTFDLEIRSLETELSARVYEAFFEEAKRLAVARGLRLDSEKLSQSEPVLVDPEVLALVEQSCAAVAGTLCLPSGAGHDANQLAAIAPIGMIFVPSRGGRSHCPEEWTDYEQVAVGTEALFRSLLAYDRKAGSVASHGF</sequence>
<dbReference type="AlphaFoldDB" id="A0A3A6PWT8"/>
<keyword evidence="6" id="KW-0464">Manganese</keyword>
<organism evidence="9 10">
    <name type="scientific">Paenibacillus pinisoli</name>
    <dbReference type="NCBI Taxonomy" id="1276110"/>
    <lineage>
        <taxon>Bacteria</taxon>
        <taxon>Bacillati</taxon>
        <taxon>Bacillota</taxon>
        <taxon>Bacilli</taxon>
        <taxon>Bacillales</taxon>
        <taxon>Paenibacillaceae</taxon>
        <taxon>Paenibacillus</taxon>
    </lineage>
</organism>
<dbReference type="SUPFAM" id="SSF55031">
    <property type="entry name" value="Bacterial exopeptidase dimerisation domain"/>
    <property type="match status" value="1"/>
</dbReference>